<comment type="caution">
    <text evidence="1">The sequence shown here is derived from an EMBL/GenBank/DDBJ whole genome shotgun (WGS) entry which is preliminary data.</text>
</comment>
<evidence type="ECO:0000313" key="1">
    <source>
        <dbReference type="EMBL" id="MBB5618910.1"/>
    </source>
</evidence>
<name>A0A840X959_9MICO</name>
<evidence type="ECO:0008006" key="3">
    <source>
        <dbReference type="Google" id="ProtNLM"/>
    </source>
</evidence>
<dbReference type="EMBL" id="JACHBS010000001">
    <property type="protein sequence ID" value="MBB5618910.1"/>
    <property type="molecule type" value="Genomic_DNA"/>
</dbReference>
<gene>
    <name evidence="1" type="ORF">BJ959_002406</name>
</gene>
<evidence type="ECO:0000313" key="2">
    <source>
        <dbReference type="Proteomes" id="UP000552883"/>
    </source>
</evidence>
<dbReference type="AlphaFoldDB" id="A0A840X959"/>
<accession>A0A840X959</accession>
<dbReference type="OrthoDB" id="3255134at2"/>
<dbReference type="Proteomes" id="UP000552883">
    <property type="component" value="Unassembled WGS sequence"/>
</dbReference>
<proteinExistence type="predicted"/>
<keyword evidence="2" id="KW-1185">Reference proteome</keyword>
<dbReference type="RefSeq" id="WP_153982466.1">
    <property type="nucleotide sequence ID" value="NZ_BAAANZ010000008.1"/>
</dbReference>
<reference evidence="1 2" key="1">
    <citation type="submission" date="2020-08" db="EMBL/GenBank/DDBJ databases">
        <title>Sequencing the genomes of 1000 actinobacteria strains.</title>
        <authorList>
            <person name="Klenk H.-P."/>
        </authorList>
    </citation>
    <scope>NUCLEOTIDE SEQUENCE [LARGE SCALE GENOMIC DNA]</scope>
    <source>
        <strain evidence="1 2">DSM 23889</strain>
    </source>
</reference>
<sequence length="197" mass="21319">MHGPASTSRVIAFVDEATASVGGVPNTYLLAAAICSIEAAADLSASMLALKPTAARKLHWRDIPKRSRLRAVALDELDTADARFVVVVHHALSGERLERRRRLCMERLVQELTVRDVSEIVAESRGAADDQRDIDHFLAMRSRQVPGSRIRITHEAGPTNPALWAADIVAGAVASDLTMPAANSSRLSALTIVRTRP</sequence>
<organism evidence="1 2">
    <name type="scientific">Microcella frigidaquae</name>
    <dbReference type="NCBI Taxonomy" id="424758"/>
    <lineage>
        <taxon>Bacteria</taxon>
        <taxon>Bacillati</taxon>
        <taxon>Actinomycetota</taxon>
        <taxon>Actinomycetes</taxon>
        <taxon>Micrococcales</taxon>
        <taxon>Microbacteriaceae</taxon>
        <taxon>Microcella</taxon>
    </lineage>
</organism>
<protein>
    <recommendedName>
        <fullName evidence="3">DUF3800 domain-containing protein</fullName>
    </recommendedName>
</protein>